<organism evidence="2 3">
    <name type="scientific">Ficus carica</name>
    <name type="common">Common fig</name>
    <dbReference type="NCBI Taxonomy" id="3494"/>
    <lineage>
        <taxon>Eukaryota</taxon>
        <taxon>Viridiplantae</taxon>
        <taxon>Streptophyta</taxon>
        <taxon>Embryophyta</taxon>
        <taxon>Tracheophyta</taxon>
        <taxon>Spermatophyta</taxon>
        <taxon>Magnoliopsida</taxon>
        <taxon>eudicotyledons</taxon>
        <taxon>Gunneridae</taxon>
        <taxon>Pentapetalae</taxon>
        <taxon>rosids</taxon>
        <taxon>fabids</taxon>
        <taxon>Rosales</taxon>
        <taxon>Moraceae</taxon>
        <taxon>Ficeae</taxon>
        <taxon>Ficus</taxon>
    </lineage>
</organism>
<name>A0AA88ENG6_FICCA</name>
<evidence type="ECO:0000313" key="2">
    <source>
        <dbReference type="EMBL" id="GMN73874.1"/>
    </source>
</evidence>
<evidence type="ECO:0000256" key="1">
    <source>
        <dbReference type="SAM" id="MobiDB-lite"/>
    </source>
</evidence>
<reference evidence="2" key="1">
    <citation type="submission" date="2023-07" db="EMBL/GenBank/DDBJ databases">
        <title>draft genome sequence of fig (Ficus carica).</title>
        <authorList>
            <person name="Takahashi T."/>
            <person name="Nishimura K."/>
        </authorList>
    </citation>
    <scope>NUCLEOTIDE SEQUENCE</scope>
</reference>
<feature type="compositionally biased region" description="Basic and acidic residues" evidence="1">
    <location>
        <begin position="79"/>
        <end position="89"/>
    </location>
</feature>
<gene>
    <name evidence="2" type="ORF">TIFTF001_053754</name>
</gene>
<sequence>MRELEITENGEPREKVKEVTHPFTAEVIAIPIPKNSSYLRCPYTMEQLTLLTICEVIIGNSEEESSDRKKRPANNGSHESSEKRQKSGNDNKSLQLFKRFETYTEPNTGIEDINYDIHN</sequence>
<protein>
    <submittedName>
        <fullName evidence="2">Uncharacterized protein</fullName>
    </submittedName>
</protein>
<accession>A0AA88ENG6</accession>
<proteinExistence type="predicted"/>
<feature type="region of interest" description="Disordered" evidence="1">
    <location>
        <begin position="61"/>
        <end position="100"/>
    </location>
</feature>
<evidence type="ECO:0000313" key="3">
    <source>
        <dbReference type="Proteomes" id="UP001187192"/>
    </source>
</evidence>
<comment type="caution">
    <text evidence="2">The sequence shown here is derived from an EMBL/GenBank/DDBJ whole genome shotgun (WGS) entry which is preliminary data.</text>
</comment>
<dbReference type="AlphaFoldDB" id="A0AA88ENG6"/>
<keyword evidence="3" id="KW-1185">Reference proteome</keyword>
<dbReference type="Proteomes" id="UP001187192">
    <property type="component" value="Unassembled WGS sequence"/>
</dbReference>
<dbReference type="EMBL" id="BTGU01013326">
    <property type="protein sequence ID" value="GMN73874.1"/>
    <property type="molecule type" value="Genomic_DNA"/>
</dbReference>